<keyword evidence="14" id="KW-1185">Reference proteome</keyword>
<keyword evidence="6" id="KW-0677">Repeat</keyword>
<evidence type="ECO:0000256" key="5">
    <source>
        <dbReference type="ARBA" id="ARBA00022729"/>
    </source>
</evidence>
<keyword evidence="5" id="KW-0732">Signal</keyword>
<keyword evidence="8" id="KW-1015">Disulfide bond</keyword>
<feature type="transmembrane region" description="Helical" evidence="11">
    <location>
        <begin position="1828"/>
        <end position="1846"/>
    </location>
</feature>
<evidence type="ECO:0000313" key="14">
    <source>
        <dbReference type="Proteomes" id="UP001162131"/>
    </source>
</evidence>
<evidence type="ECO:0000256" key="10">
    <source>
        <dbReference type="ARBA" id="ARBA00023237"/>
    </source>
</evidence>
<reference evidence="13" key="1">
    <citation type="submission" date="2021-09" db="EMBL/GenBank/DDBJ databases">
        <authorList>
            <consortium name="AG Swart"/>
            <person name="Singh M."/>
            <person name="Singh A."/>
            <person name="Seah K."/>
            <person name="Emmerich C."/>
        </authorList>
    </citation>
    <scope>NUCLEOTIDE SEQUENCE</scope>
    <source>
        <strain evidence="13">ATCC30299</strain>
    </source>
</reference>
<feature type="transmembrane region" description="Helical" evidence="11">
    <location>
        <begin position="2011"/>
        <end position="2038"/>
    </location>
</feature>
<sequence length="2259" mass="254045">MTPSCNFDTLLIFDGQNIKENSDCYKTCINSDGCDPENLGNGICDDSCNTQNCGFDWGDCTCAPGCLNNMLGNGNCDEACNNWECDLDNHDCGACAEGCFPIMLGNGLCEPECNNEDCLYDYKDCQCANGCSIEDYGKCKPECMVANCNYDNLAQFPNNQCKNTSLAIFSSYQQIIRNNFSYVTHLEDCYKASNYSCTLEKALDFDLYSLKEECNYLECNYGNGYLGSWIYSCYRAYGDSNSCLTCPNDFYQKYILIDGDCWGRGQLSWSPSTLPDGSLIELPLNDTSSSKNPHIYFICPNASSNPESGDGTYFFPFQSLTYALYNINYKHSVVYLLDCDGYNLTSYKISLISTNTDVLETIAFAGKSVKFTTLNNEKITIKRVIDDWNDNSHWGFGFYFENAISIEMNNLIFDWKNTIAECNNDNYCDYCPFVVIKSNAYYSDRGETINDFLASWCENDAQSIFLQLRYSNLLLKNVSFINFRTEFRYLLNIKNDSNVTLYNVTFDNIKVRNEYESWVIRMDGTGYGNFHYENGVVSRLNNGYELYDAINVKGFFNGTGINTIVFRNVKFQYNAVFKQAVLDLNLASLIFLHLFQAIWIDSCTFLYNLCDFGIVYIQQEFYNFPIEIDDNGVIIYSKISHVRISNSNFTSNYGRTGGVIYALYEDNNQNFLIENSSFTFNGIESGSLMHIESNYLNEMYLVDRKFNAILLDGSIEEGKYLAKWVKFQNSFFTNNYSGKAGIIEISRMANIQWEKLNMNSNGLSLSEPMNINSILMKFYIQNPLAYPKLNITNPTDINCESLSIVSDSINLNIERINIENNYCKYSSPCINISNTVNSIVKSSYFNQNKGVGSRGIALAFQGNMIYKIINSEFYFNVNYQYGSPGAISSFSSLLLHNCTFSSNAGTLYFGGQNLSIFSSDFDSNSSPGSNGGAVTVSMQQDTIDTSIFFISNTTFKNNSCSFSGGAIYIEKTTPLDLLLIFQIDSTDFFKNQAWDGSCIYIDSNVELTSNSSIIDCYFQENIASFSGTVSVSYLYGILIFEHCNFVKNKGIYSSGLNIAIGENTEENASKIFLNSCIFRLNSGNTTISMDNTNINSTLESYDSLFEFNVGSIFFLDYDYVFIKNSKIQHNISPNSGGALNLKNSAKFFSENTTYVNCSSNINGGAASISLKSQFICFSCLFSTNYAGSSGGVIYADSDAQFYISDSIISKNSCKNKGSAIFMASSLASSSINNTEISENYAYNEGLFFILSSQITISSSKILRNTALGKNPSLYIDDSDVIIADTTFSNQKGNQGCFIYMSTSYVNITNSAFSKGFSNSSGIAIHATSSKIEIYSSAFSDLFSSDTGGSIYLYEGSSLFIKESKFMNSSSSIDSYSSSITIENTLFKDHTNTAIYSSQIEELHILNSKFINGQGVNGGSIYCTQCNIISILDSWFISNLGVYGGAIYITNEADHPESSQITISSSNFQLNTASNGGAIWTNNINLHILSSVFYENKAETLIPKSHDIEDGIGGAIKVSCQSSNSICYFDISSNSFINNIASYNGGAISWDNSKPFFDNNHFENNSAIYGPDIASFPTMMIFLNNDTRSLQSKTMSKDRSILVLDNVASGQTNNPSLVFALVDDLYQIISTDTASQAQMQAIRADTVISGTTIVYAKNGIYYFDDYIISAKPGSSVDIDIVSSAINTQKMNTTSEILQMSKSFSIEVNLRLCDIGEATVGLVCEICPKGYYNIDLKKSKCSDCPKNAICYGNFSIVPKSGYWRDNNFTDKFWKCPYQPACLGSPDISNLSLTGKCDKGYENNMCHSCEYGYSRLYRNECQVCPDYTSNIFRWIGISTLLIFITIVILKTTRNSWYKPNSFSSIYIKIFWNYLQIIIITATYNLNWPFEVVQFFYIQTSLDYIGGQMFSFDCFLQSSYSKSVIYYIKILITSLTPFLAGLGCLMFWILVYKIKKKPIKEMWDDFISTAVVLLFLIHPSIIDNMFNVFSCKEINPGEYWLNVDLGIRCWDRDHAFYALLLALPTIIIWVVTIPLFCLMNLIKNRNYLGEMWMKKRYGFLCNGYEPKHYYWEFMILFYKVILIGCSAFLSNISANIQALSAALFFVLFLHLHSRNEPFSEVFFNKAETFSRLASLITILTGLCFLTADLGIVVTYILLVLLIFVNALFITYILAKFFLQFAIIDRIIMKIWKIFYPREKNNIVPDNENELNRSCKEVQGDCKKIESRMILSDNTKIGIIFKEGLSNSVEYDPFSSVRSISALN</sequence>
<evidence type="ECO:0000256" key="9">
    <source>
        <dbReference type="ARBA" id="ARBA00023180"/>
    </source>
</evidence>
<feature type="domain" description="LNR" evidence="12">
    <location>
        <begin position="26"/>
        <end position="60"/>
    </location>
</feature>
<feature type="transmembrane region" description="Helical" evidence="11">
    <location>
        <begin position="1959"/>
        <end position="1978"/>
    </location>
</feature>
<dbReference type="InterPro" id="IPR006626">
    <property type="entry name" value="PbH1"/>
</dbReference>
<evidence type="ECO:0000256" key="3">
    <source>
        <dbReference type="ARBA" id="ARBA00004613"/>
    </source>
</evidence>
<dbReference type="Pfam" id="PF00066">
    <property type="entry name" value="Notch"/>
    <property type="match status" value="2"/>
</dbReference>
<dbReference type="InterPro" id="IPR003368">
    <property type="entry name" value="POMP_repeat"/>
</dbReference>
<accession>A0AAU9K3W0</accession>
<keyword evidence="4" id="KW-0964">Secreted</keyword>
<evidence type="ECO:0000256" key="7">
    <source>
        <dbReference type="ARBA" id="ARBA00023136"/>
    </source>
</evidence>
<protein>
    <recommendedName>
        <fullName evidence="12">LNR domain-containing protein</fullName>
    </recommendedName>
</protein>
<keyword evidence="9" id="KW-0325">Glycoprotein</keyword>
<keyword evidence="11" id="KW-1133">Transmembrane helix</keyword>
<feature type="transmembrane region" description="Helical" evidence="11">
    <location>
        <begin position="1921"/>
        <end position="1947"/>
    </location>
</feature>
<evidence type="ECO:0000256" key="4">
    <source>
        <dbReference type="ARBA" id="ARBA00022525"/>
    </source>
</evidence>
<evidence type="ECO:0000256" key="11">
    <source>
        <dbReference type="SAM" id="Phobius"/>
    </source>
</evidence>
<dbReference type="SMART" id="SM00710">
    <property type="entry name" value="PbH1"/>
    <property type="match status" value="13"/>
</dbReference>
<dbReference type="NCBIfam" id="TIGR01376">
    <property type="entry name" value="POMP_repeat"/>
    <property type="match status" value="1"/>
</dbReference>
<evidence type="ECO:0000256" key="6">
    <source>
        <dbReference type="ARBA" id="ARBA00022737"/>
    </source>
</evidence>
<feature type="transmembrane region" description="Helical" evidence="11">
    <location>
        <begin position="2158"/>
        <end position="2179"/>
    </location>
</feature>
<dbReference type="SUPFAM" id="SSF51126">
    <property type="entry name" value="Pectin lyase-like"/>
    <property type="match status" value="3"/>
</dbReference>
<evidence type="ECO:0000256" key="8">
    <source>
        <dbReference type="ARBA" id="ARBA00023157"/>
    </source>
</evidence>
<dbReference type="InterPro" id="IPR011050">
    <property type="entry name" value="Pectin_lyase_fold/virulence"/>
</dbReference>
<proteinExistence type="predicted"/>
<dbReference type="GO" id="GO:0005576">
    <property type="term" value="C:extracellular region"/>
    <property type="evidence" value="ECO:0007669"/>
    <property type="project" value="UniProtKB-SubCell"/>
</dbReference>
<dbReference type="InterPro" id="IPR000800">
    <property type="entry name" value="Notch_dom"/>
</dbReference>
<evidence type="ECO:0000259" key="12">
    <source>
        <dbReference type="Pfam" id="PF00066"/>
    </source>
</evidence>
<dbReference type="EMBL" id="CAJZBQ010000053">
    <property type="protein sequence ID" value="CAG9331588.1"/>
    <property type="molecule type" value="Genomic_DNA"/>
</dbReference>
<feature type="transmembrane region" description="Helical" evidence="11">
    <location>
        <begin position="2065"/>
        <end position="2085"/>
    </location>
</feature>
<name>A0AAU9K3W0_9CILI</name>
<dbReference type="PANTHER" id="PTHR11319">
    <property type="entry name" value="G PROTEIN-COUPLED RECEPTOR-RELATED"/>
    <property type="match status" value="1"/>
</dbReference>
<dbReference type="PANTHER" id="PTHR11319:SF35">
    <property type="entry name" value="OUTER MEMBRANE PROTEIN PMPC-RELATED"/>
    <property type="match status" value="1"/>
</dbReference>
<feature type="transmembrane region" description="Helical" evidence="11">
    <location>
        <begin position="2091"/>
        <end position="2107"/>
    </location>
</feature>
<organism evidence="13 14">
    <name type="scientific">Blepharisma stoltei</name>
    <dbReference type="NCBI Taxonomy" id="1481888"/>
    <lineage>
        <taxon>Eukaryota</taxon>
        <taxon>Sar</taxon>
        <taxon>Alveolata</taxon>
        <taxon>Ciliophora</taxon>
        <taxon>Postciliodesmatophora</taxon>
        <taxon>Heterotrichea</taxon>
        <taxon>Heterotrichida</taxon>
        <taxon>Blepharismidae</taxon>
        <taxon>Blepharisma</taxon>
    </lineage>
</organism>
<feature type="transmembrane region" description="Helical" evidence="11">
    <location>
        <begin position="2128"/>
        <end position="2152"/>
    </location>
</feature>
<keyword evidence="10" id="KW-0998">Cell outer membrane</keyword>
<dbReference type="Proteomes" id="UP001162131">
    <property type="component" value="Unassembled WGS sequence"/>
</dbReference>
<evidence type="ECO:0000313" key="13">
    <source>
        <dbReference type="EMBL" id="CAG9331588.1"/>
    </source>
</evidence>
<gene>
    <name evidence="13" type="ORF">BSTOLATCC_MIC53655</name>
</gene>
<keyword evidence="7 11" id="KW-0472">Membrane</keyword>
<comment type="subcellular location">
    <subcellularLocation>
        <location evidence="1">Cell envelope</location>
    </subcellularLocation>
    <subcellularLocation>
        <location evidence="2">Cell outer membrane</location>
    </subcellularLocation>
    <subcellularLocation>
        <location evidence="3">Secreted</location>
    </subcellularLocation>
</comment>
<feature type="transmembrane region" description="Helical" evidence="11">
    <location>
        <begin position="1867"/>
        <end position="1886"/>
    </location>
</feature>
<evidence type="ECO:0000256" key="2">
    <source>
        <dbReference type="ARBA" id="ARBA00004442"/>
    </source>
</evidence>
<feature type="domain" description="LNR" evidence="12">
    <location>
        <begin position="95"/>
        <end position="126"/>
    </location>
</feature>
<comment type="caution">
    <text evidence="13">The sequence shown here is derived from an EMBL/GenBank/DDBJ whole genome shotgun (WGS) entry which is preliminary data.</text>
</comment>
<evidence type="ECO:0000256" key="1">
    <source>
        <dbReference type="ARBA" id="ARBA00004196"/>
    </source>
</evidence>
<keyword evidence="11" id="KW-0812">Transmembrane</keyword>
<dbReference type="Gene3D" id="3.30.300.320">
    <property type="match status" value="1"/>
</dbReference>